<dbReference type="Proteomes" id="UP000265354">
    <property type="component" value="Unassembled WGS sequence"/>
</dbReference>
<evidence type="ECO:0000256" key="3">
    <source>
        <dbReference type="ARBA" id="ARBA00022553"/>
    </source>
</evidence>
<comment type="caution">
    <text evidence="15">The sequence shown here is derived from an EMBL/GenBank/DDBJ whole genome shotgun (WGS) entry which is preliminary data.</text>
</comment>
<feature type="transmembrane region" description="Helical" evidence="13">
    <location>
        <begin position="628"/>
        <end position="651"/>
    </location>
</feature>
<accession>A0A388T1C0</accession>
<dbReference type="SFLD" id="SFLDF00027">
    <property type="entry name" value="p-type_atpase"/>
    <property type="match status" value="1"/>
</dbReference>
<dbReference type="Gene3D" id="3.40.1110.10">
    <property type="entry name" value="Calcium-transporting ATPase, cytoplasmic domain N"/>
    <property type="match status" value="1"/>
</dbReference>
<protein>
    <submittedName>
        <fullName evidence="15">Plasma-membrane proton-efflux P-type ATPase</fullName>
    </submittedName>
</protein>
<dbReference type="EMBL" id="BGZL01000012">
    <property type="protein sequence ID" value="GBQ02743.1"/>
    <property type="molecule type" value="Genomic_DNA"/>
</dbReference>
<dbReference type="GO" id="GO:0046872">
    <property type="term" value="F:metal ion binding"/>
    <property type="evidence" value="ECO:0007669"/>
    <property type="project" value="UniProtKB-KW"/>
</dbReference>
<dbReference type="SFLD" id="SFLDS00003">
    <property type="entry name" value="Haloacid_Dehalogenase"/>
    <property type="match status" value="1"/>
</dbReference>
<name>A0A388T1C0_9ACTN</name>
<dbReference type="InterPro" id="IPR023299">
    <property type="entry name" value="ATPase_P-typ_cyto_dom_N"/>
</dbReference>
<dbReference type="AlphaFoldDB" id="A0A388T1C0"/>
<keyword evidence="11 13" id="KW-0472">Membrane</keyword>
<proteinExistence type="inferred from homology"/>
<dbReference type="InterPro" id="IPR018303">
    <property type="entry name" value="ATPase_P-typ_P_site"/>
</dbReference>
<keyword evidence="10 13" id="KW-1133">Transmembrane helix</keyword>
<organism evidence="15 16">
    <name type="scientific">Streptomyces spongiicola</name>
    <dbReference type="NCBI Taxonomy" id="1690221"/>
    <lineage>
        <taxon>Bacteria</taxon>
        <taxon>Bacillati</taxon>
        <taxon>Actinomycetota</taxon>
        <taxon>Actinomycetes</taxon>
        <taxon>Kitasatosporales</taxon>
        <taxon>Streptomycetaceae</taxon>
        <taxon>Streptomyces</taxon>
    </lineage>
</organism>
<feature type="transmembrane region" description="Helical" evidence="13">
    <location>
        <begin position="97"/>
        <end position="116"/>
    </location>
</feature>
<evidence type="ECO:0000256" key="12">
    <source>
        <dbReference type="SAM" id="MobiDB-lite"/>
    </source>
</evidence>
<dbReference type="GO" id="GO:0005524">
    <property type="term" value="F:ATP binding"/>
    <property type="evidence" value="ECO:0007669"/>
    <property type="project" value="UniProtKB-KW"/>
</dbReference>
<dbReference type="SUPFAM" id="SSF81665">
    <property type="entry name" value="Calcium ATPase, transmembrane domain M"/>
    <property type="match status" value="1"/>
</dbReference>
<dbReference type="SUPFAM" id="SSF81660">
    <property type="entry name" value="Metal cation-transporting ATPase, ATP-binding domain N"/>
    <property type="match status" value="1"/>
</dbReference>
<dbReference type="Pfam" id="PF00690">
    <property type="entry name" value="Cation_ATPase_N"/>
    <property type="match status" value="1"/>
</dbReference>
<dbReference type="CDD" id="cd02076">
    <property type="entry name" value="P-type_ATPase_H"/>
    <property type="match status" value="1"/>
</dbReference>
<dbReference type="Pfam" id="PF00122">
    <property type="entry name" value="E1-E2_ATPase"/>
    <property type="match status" value="1"/>
</dbReference>
<dbReference type="GO" id="GO:0016887">
    <property type="term" value="F:ATP hydrolysis activity"/>
    <property type="evidence" value="ECO:0007669"/>
    <property type="project" value="InterPro"/>
</dbReference>
<comment type="similarity">
    <text evidence="2">Belongs to the cation transport ATPase (P-type) (TC 3.A.3) family. Type IIIA subfamily.</text>
</comment>
<keyword evidence="5" id="KW-0479">Metal-binding</keyword>
<feature type="domain" description="Cation-transporting P-type ATPase N-terminal" evidence="14">
    <location>
        <begin position="34"/>
        <end position="96"/>
    </location>
</feature>
<keyword evidence="9" id="KW-1278">Translocase</keyword>
<dbReference type="GO" id="GO:0005886">
    <property type="term" value="C:plasma membrane"/>
    <property type="evidence" value="ECO:0007669"/>
    <property type="project" value="UniProtKB-SubCell"/>
</dbReference>
<evidence type="ECO:0000256" key="11">
    <source>
        <dbReference type="ARBA" id="ARBA00023136"/>
    </source>
</evidence>
<evidence type="ECO:0000259" key="14">
    <source>
        <dbReference type="SMART" id="SM00831"/>
    </source>
</evidence>
<dbReference type="SMART" id="SM00831">
    <property type="entry name" value="Cation_ATPase_N"/>
    <property type="match status" value="1"/>
</dbReference>
<dbReference type="InterPro" id="IPR023298">
    <property type="entry name" value="ATPase_P-typ_TM_dom_sf"/>
</dbReference>
<keyword evidence="4 13" id="KW-0812">Transmembrane</keyword>
<feature type="transmembrane region" description="Helical" evidence="13">
    <location>
        <begin position="783"/>
        <end position="802"/>
    </location>
</feature>
<dbReference type="Gene3D" id="1.20.1110.10">
    <property type="entry name" value="Calcium-transporting ATPase, transmembrane domain"/>
    <property type="match status" value="1"/>
</dbReference>
<dbReference type="InterPro" id="IPR004014">
    <property type="entry name" value="ATPase_P-typ_cation-transptr_N"/>
</dbReference>
<evidence type="ECO:0000256" key="1">
    <source>
        <dbReference type="ARBA" id="ARBA00004651"/>
    </source>
</evidence>
<evidence type="ECO:0000256" key="13">
    <source>
        <dbReference type="SAM" id="Phobius"/>
    </source>
</evidence>
<dbReference type="InterPro" id="IPR059000">
    <property type="entry name" value="ATPase_P-type_domA"/>
</dbReference>
<keyword evidence="3" id="KW-0597">Phosphoprotein</keyword>
<dbReference type="SUPFAM" id="SSF56784">
    <property type="entry name" value="HAD-like"/>
    <property type="match status" value="1"/>
</dbReference>
<dbReference type="NCBIfam" id="TIGR01647">
    <property type="entry name" value="ATPase-IIIA_H"/>
    <property type="match status" value="1"/>
</dbReference>
<dbReference type="Pfam" id="PF00702">
    <property type="entry name" value="Hydrolase"/>
    <property type="match status" value="1"/>
</dbReference>
<evidence type="ECO:0000256" key="2">
    <source>
        <dbReference type="ARBA" id="ARBA00008804"/>
    </source>
</evidence>
<reference evidence="15 16" key="1">
    <citation type="submission" date="2018-07" db="EMBL/GenBank/DDBJ databases">
        <title>Whole Genome Shotgun Sequence of Streptomyces spongiicola strain 531S.</title>
        <authorList>
            <person name="Dohra H."/>
            <person name="Kodani S."/>
        </authorList>
    </citation>
    <scope>NUCLEOTIDE SEQUENCE [LARGE SCALE GENOMIC DNA]</scope>
    <source>
        <strain evidence="15 16">531S</strain>
    </source>
</reference>
<dbReference type="PROSITE" id="PS00154">
    <property type="entry name" value="ATPASE_E1_E2"/>
    <property type="match status" value="1"/>
</dbReference>
<dbReference type="InterPro" id="IPR008250">
    <property type="entry name" value="ATPase_P-typ_transduc_dom_A_sf"/>
</dbReference>
<evidence type="ECO:0000313" key="15">
    <source>
        <dbReference type="EMBL" id="GBQ02743.1"/>
    </source>
</evidence>
<evidence type="ECO:0000256" key="4">
    <source>
        <dbReference type="ARBA" id="ARBA00022692"/>
    </source>
</evidence>
<dbReference type="FunFam" id="3.40.50.1000:FF:000211">
    <property type="entry name" value="Plasma membrane ATPase"/>
    <property type="match status" value="1"/>
</dbReference>
<sequence>MPGSAAGGSEPTVASHGAGGRAVRDRRTDEDRRADERRAADAGLDAAQAAARRQRYGPNVLEEERRSVLLEFLSHFWGPIPWMIEAALVLTAVTRRWLDFAIILALLLLNGLVGFWEEHQARGAIAALRKRLAKVAQVKRDGQWTTLPASELVPGDLVRVVRGQVVPADGTVVEGEGEVDESALTGESLPVAKNPGDGMYSGSAVSRGGPVVRVLATGADTEFGRTAQLTGRAAPVSHFQRAVVNIGKYLSLLALALVAVIVVLSLLRGSGVTRTMEFALVVVIASIPVALPAVLSVTMAVGARYLAGREAVVSHLPAVEEMAGVDVLCADKTGTITRNELAVADVVVLREGTDEGRVLLQAALTAEPGGGDPVDEAVLEACGAERLEGWEVTDFTPFDSARKFARAEVRGPGAERAVAKGAVQAVLGLAEADASVAQRVEEVTRGFAGRGFRAMAVACADGGEWRVTGMLGLQDPPREDSRATLEEAGRLGVQVRMVTGDRVEIAREICGRVGLGTDVLDAGRIEHLQGDDLARAVERADGFAQVVPEDKYRIVKALQEHGHIVGMTGDGVNDAPALQRADAGIAVFGATDAARAASDIVFLSPGLSTIIEAVHRSREVFRRMKNYAIYRITETIRVVLFVTATIVVFAFFPVTPIQVVLLAILNDAAILSIAYDRVRPSSRPERWDLTEVMAVAAVLGLFGLVSTFVLVWVTHLPLGLADADVRTLIYLKLSVSGHLTVFLARSRGPFWSYRPSWILLTAVIGTQILATAIALTGFLMHPIGWSLVGLVWGWAFAEFLLLDPVKLMAYRVLERHGKAAKAVSS</sequence>
<keyword evidence="7" id="KW-0067">ATP-binding</keyword>
<feature type="transmembrane region" description="Helical" evidence="13">
    <location>
        <begin position="279"/>
        <end position="301"/>
    </location>
</feature>
<keyword evidence="8" id="KW-0460">Magnesium</keyword>
<evidence type="ECO:0000256" key="6">
    <source>
        <dbReference type="ARBA" id="ARBA00022741"/>
    </source>
</evidence>
<evidence type="ECO:0000256" key="7">
    <source>
        <dbReference type="ARBA" id="ARBA00022840"/>
    </source>
</evidence>
<dbReference type="InterPro" id="IPR036412">
    <property type="entry name" value="HAD-like_sf"/>
</dbReference>
<dbReference type="SUPFAM" id="SSF81653">
    <property type="entry name" value="Calcium ATPase, transduction domain A"/>
    <property type="match status" value="1"/>
</dbReference>
<evidence type="ECO:0000256" key="10">
    <source>
        <dbReference type="ARBA" id="ARBA00022989"/>
    </source>
</evidence>
<dbReference type="InterPro" id="IPR044492">
    <property type="entry name" value="P_typ_ATPase_HD_dom"/>
</dbReference>
<dbReference type="InterPro" id="IPR001757">
    <property type="entry name" value="P_typ_ATPase"/>
</dbReference>
<feature type="transmembrane region" description="Helical" evidence="13">
    <location>
        <begin position="756"/>
        <end position="777"/>
    </location>
</feature>
<gene>
    <name evidence="15" type="ORF">SSP531S_42070</name>
</gene>
<dbReference type="SFLD" id="SFLDG00002">
    <property type="entry name" value="C1.7:_P-type_atpase_like"/>
    <property type="match status" value="1"/>
</dbReference>
<dbReference type="PANTHER" id="PTHR42861">
    <property type="entry name" value="CALCIUM-TRANSPORTING ATPASE"/>
    <property type="match status" value="1"/>
</dbReference>
<dbReference type="NCBIfam" id="TIGR01494">
    <property type="entry name" value="ATPase_P-type"/>
    <property type="match status" value="2"/>
</dbReference>
<dbReference type="FunFam" id="2.70.150.10:FF:000042">
    <property type="entry name" value="Plasma membrane ATPase"/>
    <property type="match status" value="1"/>
</dbReference>
<keyword evidence="6" id="KW-0547">Nucleotide-binding</keyword>
<feature type="region of interest" description="Disordered" evidence="12">
    <location>
        <begin position="1"/>
        <end position="43"/>
    </location>
</feature>
<dbReference type="GO" id="GO:0008553">
    <property type="term" value="F:P-type proton-exporting transporter activity"/>
    <property type="evidence" value="ECO:0007669"/>
    <property type="project" value="InterPro"/>
</dbReference>
<evidence type="ECO:0000313" key="16">
    <source>
        <dbReference type="Proteomes" id="UP000265354"/>
    </source>
</evidence>
<dbReference type="GO" id="GO:0120029">
    <property type="term" value="P:proton export across plasma membrane"/>
    <property type="evidence" value="ECO:0007669"/>
    <property type="project" value="InterPro"/>
</dbReference>
<evidence type="ECO:0000256" key="5">
    <source>
        <dbReference type="ARBA" id="ARBA00022723"/>
    </source>
</evidence>
<dbReference type="Gene3D" id="3.40.50.1000">
    <property type="entry name" value="HAD superfamily/HAD-like"/>
    <property type="match status" value="1"/>
</dbReference>
<feature type="transmembrane region" description="Helical" evidence="13">
    <location>
        <begin position="687"/>
        <end position="713"/>
    </location>
</feature>
<dbReference type="Gene3D" id="2.70.150.10">
    <property type="entry name" value="Calcium-transporting ATPase, cytoplasmic transduction domain A"/>
    <property type="match status" value="1"/>
</dbReference>
<dbReference type="InterPro" id="IPR006534">
    <property type="entry name" value="P-type_ATPase_IIIA"/>
</dbReference>
<feature type="transmembrane region" description="Helical" evidence="13">
    <location>
        <begin position="249"/>
        <end position="267"/>
    </location>
</feature>
<dbReference type="InterPro" id="IPR023214">
    <property type="entry name" value="HAD_sf"/>
</dbReference>
<feature type="compositionally biased region" description="Basic and acidic residues" evidence="12">
    <location>
        <begin position="22"/>
        <end position="40"/>
    </location>
</feature>
<comment type="subcellular location">
    <subcellularLocation>
        <location evidence="1">Cell membrane</location>
        <topology evidence="1">Multi-pass membrane protein</topology>
    </subcellularLocation>
</comment>
<evidence type="ECO:0000256" key="8">
    <source>
        <dbReference type="ARBA" id="ARBA00022842"/>
    </source>
</evidence>
<evidence type="ECO:0000256" key="9">
    <source>
        <dbReference type="ARBA" id="ARBA00022967"/>
    </source>
</evidence>
<dbReference type="PRINTS" id="PR00120">
    <property type="entry name" value="HATPASE"/>
</dbReference>
<dbReference type="PRINTS" id="PR00119">
    <property type="entry name" value="CATATPASE"/>
</dbReference>